<dbReference type="eggNOG" id="COG2801">
    <property type="taxonomic scope" value="Bacteria"/>
</dbReference>
<evidence type="ECO:0000313" key="1">
    <source>
        <dbReference type="EMBL" id="ADI13108.1"/>
    </source>
</evidence>
<organism evidence="1 2">
    <name type="scientific">Streptomyces bingchenggensis (strain BCW-1)</name>
    <dbReference type="NCBI Taxonomy" id="749414"/>
    <lineage>
        <taxon>Bacteria</taxon>
        <taxon>Bacillati</taxon>
        <taxon>Actinomycetota</taxon>
        <taxon>Actinomycetes</taxon>
        <taxon>Kitasatosporales</taxon>
        <taxon>Streptomycetaceae</taxon>
        <taxon>Streptomyces</taxon>
    </lineage>
</organism>
<evidence type="ECO:0000313" key="2">
    <source>
        <dbReference type="Proteomes" id="UP000000377"/>
    </source>
</evidence>
<keyword evidence="2" id="KW-1185">Reference proteome</keyword>
<name>D7CF92_STRBB</name>
<reference evidence="1 2" key="1">
    <citation type="journal article" date="2010" name="J. Bacteriol.">
        <title>Genome sequence of the milbemycin-producing bacterium Streptomyces bingchenggensis.</title>
        <authorList>
            <person name="Wang X.J."/>
            <person name="Yan Y.J."/>
            <person name="Zhang B."/>
            <person name="An J."/>
            <person name="Wang J.J."/>
            <person name="Tian J."/>
            <person name="Jiang L."/>
            <person name="Chen Y.H."/>
            <person name="Huang S.X."/>
            <person name="Yin M."/>
            <person name="Zhang J."/>
            <person name="Gao A.L."/>
            <person name="Liu C.X."/>
            <person name="Zhu Z.X."/>
            <person name="Xiang W.S."/>
        </authorList>
    </citation>
    <scope>NUCLEOTIDE SEQUENCE [LARGE SCALE GENOMIC DNA]</scope>
    <source>
        <strain evidence="1 2">BCW-1</strain>
    </source>
</reference>
<dbReference type="RefSeq" id="WP_014182555.1">
    <property type="nucleotide sequence ID" value="NC_016582.1"/>
</dbReference>
<dbReference type="Proteomes" id="UP000000377">
    <property type="component" value="Chromosome"/>
</dbReference>
<dbReference type="AlphaFoldDB" id="D7CF92"/>
<sequence>MATKNLVLRLADENPRWGHRRIQGELARIVTPFSAARPCLILPSAALIVHISAI</sequence>
<protein>
    <submittedName>
        <fullName evidence="1">Uncharacterized protein</fullName>
    </submittedName>
</protein>
<dbReference type="PATRIC" id="fig|749414.3.peg.10286"/>
<dbReference type="KEGG" id="sbh:SBI_09990"/>
<dbReference type="HOGENOM" id="CLU_3048291_0_0_11"/>
<dbReference type="EMBL" id="CP002047">
    <property type="protein sequence ID" value="ADI13108.1"/>
    <property type="molecule type" value="Genomic_DNA"/>
</dbReference>
<gene>
    <name evidence="1" type="ordered locus">SBI_09990</name>
</gene>
<accession>D7CF92</accession>
<proteinExistence type="predicted"/>